<comment type="catalytic activity">
    <reaction evidence="7">
        <text>O-phospho-L-threonyl-[protein] + H2O = L-threonyl-[protein] + phosphate</text>
        <dbReference type="Rhea" id="RHEA:47004"/>
        <dbReference type="Rhea" id="RHEA-COMP:11060"/>
        <dbReference type="Rhea" id="RHEA-COMP:11605"/>
        <dbReference type="ChEBI" id="CHEBI:15377"/>
        <dbReference type="ChEBI" id="CHEBI:30013"/>
        <dbReference type="ChEBI" id="CHEBI:43474"/>
        <dbReference type="ChEBI" id="CHEBI:61977"/>
        <dbReference type="EC" id="3.1.3.16"/>
    </reaction>
</comment>
<name>A0A9Y1BN56_9ARCH</name>
<dbReference type="InterPro" id="IPR000387">
    <property type="entry name" value="Tyr_Pase_dom"/>
</dbReference>
<dbReference type="InterPro" id="IPR057023">
    <property type="entry name" value="PTP-SAK"/>
</dbReference>
<keyword evidence="5" id="KW-0904">Protein phosphatase</keyword>
<accession>A0A9Y1BN56</accession>
<gene>
    <name evidence="10" type="ORF">K9W45_05080</name>
</gene>
<evidence type="ECO:0000256" key="7">
    <source>
        <dbReference type="ARBA" id="ARBA00048336"/>
    </source>
</evidence>
<dbReference type="InterPro" id="IPR003595">
    <property type="entry name" value="Tyr_Pase_cat"/>
</dbReference>
<dbReference type="FunFam" id="3.90.190.10:FF:000063">
    <property type="entry name" value="Dual specificity phosphatase 23"/>
    <property type="match status" value="1"/>
</dbReference>
<organism evidence="10">
    <name type="scientific">Candidatus Heimdallarchaeum aukensis</name>
    <dbReference type="NCBI Taxonomy" id="2876573"/>
    <lineage>
        <taxon>Archaea</taxon>
        <taxon>Promethearchaeati</taxon>
        <taxon>Candidatus Heimdallarchaeota</taxon>
        <taxon>Candidatus Heimdallarchaeia (ex Rinke et al. 2021) (nom. nud.)</taxon>
        <taxon>Candidatus Heimdallarchaeales</taxon>
        <taxon>Candidatus Heimdallarchaeaceae</taxon>
        <taxon>Candidatus Heimdallarchaeum</taxon>
    </lineage>
</organism>
<feature type="domain" description="Tyrosine-protein phosphatase" evidence="8">
    <location>
        <begin position="4"/>
        <end position="152"/>
    </location>
</feature>
<dbReference type="SMART" id="SM00195">
    <property type="entry name" value="DSPc"/>
    <property type="match status" value="1"/>
</dbReference>
<dbReference type="InterPro" id="IPR050561">
    <property type="entry name" value="PTP"/>
</dbReference>
<evidence type="ECO:0000256" key="1">
    <source>
        <dbReference type="ARBA" id="ARBA00004514"/>
    </source>
</evidence>
<dbReference type="PROSITE" id="PS50056">
    <property type="entry name" value="TYR_PHOSPHATASE_2"/>
    <property type="match status" value="1"/>
</dbReference>
<evidence type="ECO:0000259" key="8">
    <source>
        <dbReference type="PROSITE" id="PS50054"/>
    </source>
</evidence>
<dbReference type="InterPro" id="IPR029021">
    <property type="entry name" value="Prot-tyrosine_phosphatase-like"/>
</dbReference>
<feature type="domain" description="Tyrosine specific protein phosphatases" evidence="9">
    <location>
        <begin position="74"/>
        <end position="138"/>
    </location>
</feature>
<reference evidence="10" key="1">
    <citation type="journal article" date="2022" name="Nat. Microbiol.">
        <title>Unique mobile elements and scalable gene flow at the prokaryote-eukaryote boundary revealed by circularized Asgard archaea genomes.</title>
        <authorList>
            <person name="Wu F."/>
            <person name="Speth D.R."/>
            <person name="Philosof A."/>
            <person name="Cremiere A."/>
            <person name="Narayanan A."/>
            <person name="Barco R.A."/>
            <person name="Connon S.A."/>
            <person name="Amend J.P."/>
            <person name="Antoshechkin I.A."/>
            <person name="Orphan V.J."/>
        </authorList>
    </citation>
    <scope>NUCLEOTIDE SEQUENCE</scope>
    <source>
        <strain evidence="10">PM71</strain>
    </source>
</reference>
<proteinExistence type="inferred from homology"/>
<dbReference type="PROSITE" id="PS00383">
    <property type="entry name" value="TYR_PHOSPHATASE_1"/>
    <property type="match status" value="1"/>
</dbReference>
<comment type="catalytic activity">
    <reaction evidence="6">
        <text>O-phospho-L-seryl-[protein] + H2O = L-seryl-[protein] + phosphate</text>
        <dbReference type="Rhea" id="RHEA:20629"/>
        <dbReference type="Rhea" id="RHEA-COMP:9863"/>
        <dbReference type="Rhea" id="RHEA-COMP:11604"/>
        <dbReference type="ChEBI" id="CHEBI:15377"/>
        <dbReference type="ChEBI" id="CHEBI:29999"/>
        <dbReference type="ChEBI" id="CHEBI:43474"/>
        <dbReference type="ChEBI" id="CHEBI:83421"/>
        <dbReference type="EC" id="3.1.3.16"/>
    </reaction>
</comment>
<dbReference type="SMART" id="SM00404">
    <property type="entry name" value="PTPc_motif"/>
    <property type="match status" value="1"/>
</dbReference>
<dbReference type="GO" id="GO:0004722">
    <property type="term" value="F:protein serine/threonine phosphatase activity"/>
    <property type="evidence" value="ECO:0007669"/>
    <property type="project" value="UniProtKB-EC"/>
</dbReference>
<dbReference type="InterPro" id="IPR016130">
    <property type="entry name" value="Tyr_Pase_AS"/>
</dbReference>
<evidence type="ECO:0000256" key="2">
    <source>
        <dbReference type="ARBA" id="ARBA00008601"/>
    </source>
</evidence>
<dbReference type="Proteomes" id="UP001201020">
    <property type="component" value="Chromosome"/>
</dbReference>
<dbReference type="SUPFAM" id="SSF52799">
    <property type="entry name" value="(Phosphotyrosine protein) phosphatases II"/>
    <property type="match status" value="1"/>
</dbReference>
<evidence type="ECO:0000256" key="4">
    <source>
        <dbReference type="ARBA" id="ARBA00022801"/>
    </source>
</evidence>
<dbReference type="Gene3D" id="3.90.190.10">
    <property type="entry name" value="Protein tyrosine phosphatase superfamily"/>
    <property type="match status" value="1"/>
</dbReference>
<evidence type="ECO:0000256" key="6">
    <source>
        <dbReference type="ARBA" id="ARBA00047761"/>
    </source>
</evidence>
<comment type="subcellular location">
    <subcellularLocation>
        <location evidence="1">Cytoplasm</location>
        <location evidence="1">Cytosol</location>
    </subcellularLocation>
</comment>
<protein>
    <submittedName>
        <fullName evidence="10">Dual specificity protein phosphatase family protein</fullName>
    </submittedName>
</protein>
<dbReference type="PANTHER" id="PTHR23339">
    <property type="entry name" value="TYROSINE SPECIFIC PROTEIN PHOSPHATASE AND DUAL SPECIFICITY PROTEIN PHOSPHATASE"/>
    <property type="match status" value="1"/>
</dbReference>
<dbReference type="Pfam" id="PF22784">
    <property type="entry name" value="PTP-SAK"/>
    <property type="match status" value="1"/>
</dbReference>
<dbReference type="EMBL" id="CP084166">
    <property type="protein sequence ID" value="UJG41837.1"/>
    <property type="molecule type" value="Genomic_DNA"/>
</dbReference>
<dbReference type="InterPro" id="IPR020422">
    <property type="entry name" value="TYR_PHOSPHATASE_DUAL_dom"/>
</dbReference>
<dbReference type="GO" id="GO:0005829">
    <property type="term" value="C:cytosol"/>
    <property type="evidence" value="ECO:0007669"/>
    <property type="project" value="UniProtKB-SubCell"/>
</dbReference>
<keyword evidence="4" id="KW-0378">Hydrolase</keyword>
<comment type="similarity">
    <text evidence="2">Belongs to the protein-tyrosine phosphatase family. Non-receptor class dual specificity subfamily.</text>
</comment>
<sequence length="159" mass="18542">MVVNFSWLIENEIAGSAFPHLKSDIDFYYSQGIRAMVTLTASKPQFMDRIEQLNINHLHLPIIDFSVPHDKDIYTYLNFIEQNLPKNPVLVHCYAGIGRTGTMLALYLVWFKNLSGEDAINYVRHIRNPSIETLEQEDLVLSFANNINYHREAYKKYFN</sequence>
<dbReference type="AlphaFoldDB" id="A0A9Y1BN56"/>
<evidence type="ECO:0000256" key="3">
    <source>
        <dbReference type="ARBA" id="ARBA00022490"/>
    </source>
</evidence>
<evidence type="ECO:0000256" key="5">
    <source>
        <dbReference type="ARBA" id="ARBA00022912"/>
    </source>
</evidence>
<dbReference type="PROSITE" id="PS50054">
    <property type="entry name" value="TYR_PHOSPHATASE_DUAL"/>
    <property type="match status" value="1"/>
</dbReference>
<evidence type="ECO:0000313" key="10">
    <source>
        <dbReference type="EMBL" id="UJG41837.1"/>
    </source>
</evidence>
<keyword evidence="3" id="KW-0963">Cytoplasm</keyword>
<evidence type="ECO:0000259" key="9">
    <source>
        <dbReference type="PROSITE" id="PS50056"/>
    </source>
</evidence>